<organism evidence="4 5">
    <name type="scientific">Streptomyces siderophoricus</name>
    <dbReference type="NCBI Taxonomy" id="2802281"/>
    <lineage>
        <taxon>Bacteria</taxon>
        <taxon>Bacillati</taxon>
        <taxon>Actinomycetota</taxon>
        <taxon>Actinomycetes</taxon>
        <taxon>Kitasatosporales</taxon>
        <taxon>Streptomycetaceae</taxon>
        <taxon>Streptomyces</taxon>
    </lineage>
</organism>
<feature type="compositionally biased region" description="Basic and acidic residues" evidence="1">
    <location>
        <begin position="1"/>
        <end position="21"/>
    </location>
</feature>
<dbReference type="InterPro" id="IPR013325">
    <property type="entry name" value="RNA_pol_sigma_r2"/>
</dbReference>
<dbReference type="SUPFAM" id="SSF88946">
    <property type="entry name" value="Sigma2 domain of RNA polymerase sigma factors"/>
    <property type="match status" value="1"/>
</dbReference>
<name>A0ABS1N427_9ACTN</name>
<feature type="domain" description="RNA polymerase sigma-70 region 2" evidence="3">
    <location>
        <begin position="47"/>
        <end position="113"/>
    </location>
</feature>
<comment type="caution">
    <text evidence="4">The sequence shown here is derived from an EMBL/GenBank/DDBJ whole genome shotgun (WGS) entry which is preliminary data.</text>
</comment>
<dbReference type="InterPro" id="IPR014284">
    <property type="entry name" value="RNA_pol_sigma-70_dom"/>
</dbReference>
<dbReference type="Pfam" id="PF04542">
    <property type="entry name" value="Sigma70_r2"/>
    <property type="match status" value="1"/>
</dbReference>
<accession>A0ABS1N427</accession>
<evidence type="ECO:0000313" key="4">
    <source>
        <dbReference type="EMBL" id="MBL1094803.1"/>
    </source>
</evidence>
<dbReference type="Gene3D" id="1.10.1740.10">
    <property type="match status" value="1"/>
</dbReference>
<dbReference type="Proteomes" id="UP000629371">
    <property type="component" value="Unassembled WGS sequence"/>
</dbReference>
<dbReference type="InterPro" id="IPR007627">
    <property type="entry name" value="RNA_pol_sigma70_r2"/>
</dbReference>
<sequence length="583" mass="61751">MTDGTTDRIRSHDRLHSEEGSRNVNPHPGAATVVAARAGDQQAQDELVTGFLPLVYNIVGRALRGHADVDDVVQEVMLRMLQGLDGLRDPDRFRSWLVAVTMNEIRRHWNRRQASPTDTRVDDVADLADPATDFVDLTILRLGLAGQRREVAEATRWLDEDDRALLSLWWLEAAGELTREEVAVALELTPQHTAVRVQRMKIQLETARVVVRALSAEPRCGELLAMVAHWDGVPSALWRKRIARHARGCAACSGYWIGLVPAEGLLVGLGLVPPAAGLIWLLSGTHGASVVNLAPVASRQDIPGNGGEQMVRAAVRRGAHRAPKGGGRGVRRILQARPRGAGAVAGGAAVTATAAAAALSLALVPSGGGHDTTSAAAAPRHLPATASASSPTPEPSVRRSTSTAPSRPTATPSRRSAPAASRDERPARPPLTPSPTPTPRQSQAVDPAQQVLAVINKARADHGLPPYTLTSGLTRSAQAHNGVMDDGCGLSHQCPGEAPLGDRETAQGVHWGAAGENIGRATAGPDPQQIASAAVGLTQSMLNEKPPNDGHRQNILSTTFRHVGIGVHRDANGNVWLTQDFSD</sequence>
<reference evidence="4 5" key="1">
    <citation type="submission" date="2021-01" db="EMBL/GenBank/DDBJ databases">
        <title>WGS of actinomycetes isolated from Thailand.</title>
        <authorList>
            <person name="Thawai C."/>
        </authorList>
    </citation>
    <scope>NUCLEOTIDE SEQUENCE [LARGE SCALE GENOMIC DNA]</scope>
    <source>
        <strain evidence="4 5">CH9-7</strain>
    </source>
</reference>
<evidence type="ECO:0000256" key="1">
    <source>
        <dbReference type="SAM" id="MobiDB-lite"/>
    </source>
</evidence>
<dbReference type="NCBIfam" id="TIGR02937">
    <property type="entry name" value="sigma70-ECF"/>
    <property type="match status" value="1"/>
</dbReference>
<feature type="compositionally biased region" description="Low complexity" evidence="1">
    <location>
        <begin position="398"/>
        <end position="420"/>
    </location>
</feature>
<dbReference type="Pfam" id="PF00188">
    <property type="entry name" value="CAP"/>
    <property type="match status" value="1"/>
</dbReference>
<evidence type="ECO:0000313" key="5">
    <source>
        <dbReference type="Proteomes" id="UP000629371"/>
    </source>
</evidence>
<evidence type="ECO:0000259" key="2">
    <source>
        <dbReference type="Pfam" id="PF00188"/>
    </source>
</evidence>
<protein>
    <submittedName>
        <fullName evidence="4">Sigma-70 family RNA polymerase sigma factor</fullName>
    </submittedName>
</protein>
<feature type="region of interest" description="Disordered" evidence="1">
    <location>
        <begin position="1"/>
        <end position="28"/>
    </location>
</feature>
<dbReference type="EMBL" id="JAERRI010000033">
    <property type="protein sequence ID" value="MBL1094803.1"/>
    <property type="molecule type" value="Genomic_DNA"/>
</dbReference>
<dbReference type="CDD" id="cd05379">
    <property type="entry name" value="CAP_bacterial"/>
    <property type="match status" value="1"/>
</dbReference>
<dbReference type="InterPro" id="IPR035940">
    <property type="entry name" value="CAP_sf"/>
</dbReference>
<feature type="compositionally biased region" description="Pro residues" evidence="1">
    <location>
        <begin position="428"/>
        <end position="438"/>
    </location>
</feature>
<feature type="domain" description="SCP" evidence="2">
    <location>
        <begin position="452"/>
        <end position="581"/>
    </location>
</feature>
<keyword evidence="5" id="KW-1185">Reference proteome</keyword>
<dbReference type="PANTHER" id="PTHR31157:SF1">
    <property type="entry name" value="SCP DOMAIN-CONTAINING PROTEIN"/>
    <property type="match status" value="1"/>
</dbReference>
<gene>
    <name evidence="4" type="ORF">JK360_36840</name>
</gene>
<dbReference type="SUPFAM" id="SSF55797">
    <property type="entry name" value="PR-1-like"/>
    <property type="match status" value="1"/>
</dbReference>
<proteinExistence type="predicted"/>
<dbReference type="Gene3D" id="3.40.33.10">
    <property type="entry name" value="CAP"/>
    <property type="match status" value="1"/>
</dbReference>
<evidence type="ECO:0000259" key="3">
    <source>
        <dbReference type="Pfam" id="PF04542"/>
    </source>
</evidence>
<feature type="region of interest" description="Disordered" evidence="1">
    <location>
        <begin position="384"/>
        <end position="447"/>
    </location>
</feature>
<dbReference type="InterPro" id="IPR014044">
    <property type="entry name" value="CAP_dom"/>
</dbReference>
<dbReference type="PANTHER" id="PTHR31157">
    <property type="entry name" value="SCP DOMAIN-CONTAINING PROTEIN"/>
    <property type="match status" value="1"/>
</dbReference>